<dbReference type="GO" id="GO:0010008">
    <property type="term" value="C:endosome membrane"/>
    <property type="evidence" value="ECO:0007669"/>
    <property type="project" value="UniProtKB-SubCell"/>
</dbReference>
<protein>
    <submittedName>
        <fullName evidence="11">Uncharacterized protein</fullName>
    </submittedName>
</protein>
<dbReference type="GO" id="GO:0042147">
    <property type="term" value="P:retrograde transport, endosome to Golgi"/>
    <property type="evidence" value="ECO:0007669"/>
    <property type="project" value="InterPro"/>
</dbReference>
<dbReference type="PANTHER" id="PTHR12820">
    <property type="entry name" value="VACUOLAR SORTING PROTEIN 53"/>
    <property type="match status" value="1"/>
</dbReference>
<evidence type="ECO:0000256" key="3">
    <source>
        <dbReference type="ARBA" id="ARBA00008628"/>
    </source>
</evidence>
<dbReference type="InterPro" id="IPR039766">
    <property type="entry name" value="Vps53"/>
</dbReference>
<dbReference type="GO" id="GO:0005829">
    <property type="term" value="C:cytosol"/>
    <property type="evidence" value="ECO:0007669"/>
    <property type="project" value="GOC"/>
</dbReference>
<evidence type="ECO:0000256" key="7">
    <source>
        <dbReference type="SAM" id="Coils"/>
    </source>
</evidence>
<evidence type="ECO:0000256" key="2">
    <source>
        <dbReference type="ARBA" id="ARBA00004481"/>
    </source>
</evidence>
<dbReference type="Pfam" id="PF16854">
    <property type="entry name" value="VPS53_C"/>
    <property type="match status" value="1"/>
</dbReference>
<dbReference type="GO" id="GO:0000938">
    <property type="term" value="C:GARP complex"/>
    <property type="evidence" value="ECO:0007669"/>
    <property type="project" value="InterPro"/>
</dbReference>
<reference evidence="11 12" key="1">
    <citation type="journal article" date="2018" name="Mol. Biol. Evol.">
        <title>Broad Genomic Sampling Reveals a Smut Pathogenic Ancestry of the Fungal Clade Ustilaginomycotina.</title>
        <authorList>
            <person name="Kijpornyongpan T."/>
            <person name="Mondo S.J."/>
            <person name="Barry K."/>
            <person name="Sandor L."/>
            <person name="Lee J."/>
            <person name="Lipzen A."/>
            <person name="Pangilinan J."/>
            <person name="LaButti K."/>
            <person name="Hainaut M."/>
            <person name="Henrissat B."/>
            <person name="Grigoriev I.V."/>
            <person name="Spatafora J.W."/>
            <person name="Aime M.C."/>
        </authorList>
    </citation>
    <scope>NUCLEOTIDE SEQUENCE [LARGE SCALE GENOMIC DNA]</scope>
    <source>
        <strain evidence="11 12">MCA 3645</strain>
    </source>
</reference>
<feature type="compositionally biased region" description="Low complexity" evidence="8">
    <location>
        <begin position="433"/>
        <end position="443"/>
    </location>
</feature>
<feature type="region of interest" description="Disordered" evidence="8">
    <location>
        <begin position="941"/>
        <end position="1016"/>
    </location>
</feature>
<dbReference type="InParanoid" id="A0A317XY03"/>
<proteinExistence type="inferred from homology"/>
<evidence type="ECO:0000256" key="5">
    <source>
        <dbReference type="ARBA" id="ARBA00023034"/>
    </source>
</evidence>
<dbReference type="InterPro" id="IPR038260">
    <property type="entry name" value="Vps53_C_sf"/>
</dbReference>
<feature type="domain" description="Vps53 N-terminal" evidence="9">
    <location>
        <begin position="98"/>
        <end position="490"/>
    </location>
</feature>
<dbReference type="InterPro" id="IPR031745">
    <property type="entry name" value="Vps53_C"/>
</dbReference>
<dbReference type="Proteomes" id="UP000246740">
    <property type="component" value="Unassembled WGS sequence"/>
</dbReference>
<feature type="compositionally biased region" description="Low complexity" evidence="8">
    <location>
        <begin position="1"/>
        <end position="21"/>
    </location>
</feature>
<feature type="domain" description="Vps53 C-terminal" evidence="10">
    <location>
        <begin position="767"/>
        <end position="883"/>
    </location>
</feature>
<feature type="compositionally biased region" description="Polar residues" evidence="8">
    <location>
        <begin position="970"/>
        <end position="979"/>
    </location>
</feature>
<evidence type="ECO:0000313" key="12">
    <source>
        <dbReference type="Proteomes" id="UP000246740"/>
    </source>
</evidence>
<organism evidence="11 12">
    <name type="scientific">Testicularia cyperi</name>
    <dbReference type="NCBI Taxonomy" id="1882483"/>
    <lineage>
        <taxon>Eukaryota</taxon>
        <taxon>Fungi</taxon>
        <taxon>Dikarya</taxon>
        <taxon>Basidiomycota</taxon>
        <taxon>Ustilaginomycotina</taxon>
        <taxon>Ustilaginomycetes</taxon>
        <taxon>Ustilaginales</taxon>
        <taxon>Anthracoideaceae</taxon>
        <taxon>Testicularia</taxon>
    </lineage>
</organism>
<feature type="region of interest" description="Disordered" evidence="8">
    <location>
        <begin position="414"/>
        <end position="461"/>
    </location>
</feature>
<evidence type="ECO:0000256" key="8">
    <source>
        <dbReference type="SAM" id="MobiDB-lite"/>
    </source>
</evidence>
<evidence type="ECO:0000259" key="9">
    <source>
        <dbReference type="Pfam" id="PF04100"/>
    </source>
</evidence>
<feature type="region of interest" description="Disordered" evidence="8">
    <location>
        <begin position="900"/>
        <end position="927"/>
    </location>
</feature>
<evidence type="ECO:0000256" key="6">
    <source>
        <dbReference type="ARBA" id="ARBA00023136"/>
    </source>
</evidence>
<dbReference type="Pfam" id="PF04100">
    <property type="entry name" value="Vps53_N"/>
    <property type="match status" value="1"/>
</dbReference>
<keyword evidence="5" id="KW-0333">Golgi apparatus</keyword>
<evidence type="ECO:0000259" key="10">
    <source>
        <dbReference type="Pfam" id="PF16854"/>
    </source>
</evidence>
<feature type="region of interest" description="Disordered" evidence="8">
    <location>
        <begin position="1"/>
        <end position="35"/>
    </location>
</feature>
<gene>
    <name evidence="11" type="ORF">BCV70DRAFT_198444</name>
</gene>
<comment type="similarity">
    <text evidence="3">Belongs to the VPS53 family.</text>
</comment>
<feature type="compositionally biased region" description="Polar residues" evidence="8">
    <location>
        <begin position="414"/>
        <end position="426"/>
    </location>
</feature>
<keyword evidence="12" id="KW-1185">Reference proteome</keyword>
<keyword evidence="6" id="KW-0472">Membrane</keyword>
<keyword evidence="4" id="KW-0967">Endosome</keyword>
<dbReference type="AlphaFoldDB" id="A0A317XY03"/>
<dbReference type="FunCoup" id="A0A317XY03">
    <property type="interactions" value="411"/>
</dbReference>
<dbReference type="EMBL" id="KZ819189">
    <property type="protein sequence ID" value="PWZ02161.1"/>
    <property type="molecule type" value="Genomic_DNA"/>
</dbReference>
<keyword evidence="7" id="KW-0175">Coiled coil</keyword>
<comment type="subcellular location">
    <subcellularLocation>
        <location evidence="2">Endosome membrane</location>
        <topology evidence="2">Peripheral membrane protein</topology>
    </subcellularLocation>
    <subcellularLocation>
        <location evidence="1">Golgi apparatus</location>
        <location evidence="1">trans-Golgi network membrane</location>
        <topology evidence="1">Peripheral membrane protein</topology>
    </subcellularLocation>
</comment>
<dbReference type="OrthoDB" id="10261632at2759"/>
<accession>A0A317XY03</accession>
<name>A0A317XY03_9BASI</name>
<evidence type="ECO:0000256" key="1">
    <source>
        <dbReference type="ARBA" id="ARBA00004150"/>
    </source>
</evidence>
<sequence>MSSPSTTTSAPPLAAASSDSTHAPGGAGLGISAHPSTTIKAPELTQDTAMQIHRILAKASPPPHGPFGSTSEDQLSNWYSRQSLESQIDDLLSHAAQPLSLAAIDKVQAQLRHEMRSCEDRIDQMVAELETETDPERMSHVQQSIAALLEQLHLIREKARESENVVREITRDIRSLDIAKRNVMASMTALKRLQMLVNGVDQLERLAETRRYREAASSLQAVRSLLDFFQSYRGVERIAAAWRQVGELQMQLRTVVMKDYEQFFLHDPGRSVRSTNLPESALVIDAIGAEARSALIEWYCSLQLREYRRIFRATDEAGQLDNVSRRFAWFRRVLKTHEDEHAAAFLSDWKVERWLIRRFADITKEDLRSVLIREQSRLNVATLMEALNSTLEFEAAMSRKYGTTFEQLISTTLQQDESKGSQNHAQHPQLMRSSSTAGSGTSTPPAPSSIGQQPSPRPAVVPTLSSIFDPYLTVFVEAQDRALSEMFVQYRRQGARLSHDGGASDAPHGGAGSGGFGADGIFGGGGNATGGDMASSAAAGDGGTGGTTVLPSSTEMFYFYRQTLEQCARLSNREPFRDLCEVYKKWLRVYAEDVLRAALVPSGASRRSIDVRPNVVDVQKWCLVLNTADYCATTAAQLEDKLREKIHPDFRDRVGLDDEKEIFVTLISFSVQTLARELELCSEPIWNTMLRPAVPWSSLQQVHESVKSQYMVDLSSLLEQVGVVVRQDVENKRYVRSWCDKVVAMLAARFLNALVRLRPIAPLVAQQLLIDATELKKMLLELPRYPIEDLGGSVNGVSDASLSHWMPTPTAQQTAVSTAAASYVRYVNRLTERIDILLRLVLAPTDADGSVGTRNDDLVHTYIRLVRDRSFSNFQKVLDLKGVRKVDQNGLLDRFVQATSGGGSSDAMTDAGAAVHGTERRSAEANGGIASDLADQSFLTQLDMDPSPHPVLLQPFNPSQPSFLDAANRRPSTNLATNRSNSLFGPSASSASGPDSPRSGTPGQGYAADPTATTGAGRAFSDLRKFGNFFGAALGRREDTGRGR</sequence>
<feature type="compositionally biased region" description="Low complexity" evidence="8">
    <location>
        <begin position="980"/>
        <end position="1000"/>
    </location>
</feature>
<evidence type="ECO:0000256" key="4">
    <source>
        <dbReference type="ARBA" id="ARBA00022753"/>
    </source>
</evidence>
<evidence type="ECO:0000313" key="11">
    <source>
        <dbReference type="EMBL" id="PWZ02161.1"/>
    </source>
</evidence>
<feature type="coiled-coil region" evidence="7">
    <location>
        <begin position="108"/>
        <end position="165"/>
    </location>
</feature>
<dbReference type="InterPro" id="IPR007234">
    <property type="entry name" value="Vps53_N"/>
</dbReference>
<dbReference type="STRING" id="1882483.A0A317XY03"/>
<dbReference type="Gene3D" id="1.10.357.110">
    <property type="entry name" value="Vacuolar protein sorting-associated protein 53, C-terminus"/>
    <property type="match status" value="1"/>
</dbReference>
<dbReference type="PANTHER" id="PTHR12820:SF0">
    <property type="entry name" value="VACUOLAR PROTEIN SORTING-ASSOCIATED PROTEIN 53 HOMOLOG"/>
    <property type="match status" value="1"/>
</dbReference>